<evidence type="ECO:0000313" key="2">
    <source>
        <dbReference type="Proteomes" id="UP000789831"/>
    </source>
</evidence>
<dbReference type="OrthoDB" id="10044727at2759"/>
<dbReference type="Proteomes" id="UP000789831">
    <property type="component" value="Unassembled WGS sequence"/>
</dbReference>
<keyword evidence="2" id="KW-1185">Reference proteome</keyword>
<comment type="caution">
    <text evidence="1">The sequence shown here is derived from an EMBL/GenBank/DDBJ whole genome shotgun (WGS) entry which is preliminary data.</text>
</comment>
<dbReference type="AlphaFoldDB" id="A0A9N9H8N5"/>
<protein>
    <submittedName>
        <fullName evidence="1">8290_t:CDS:1</fullName>
    </submittedName>
</protein>
<name>A0A9N9H8N5_9GLOM</name>
<accession>A0A9N9H8N5</accession>
<organism evidence="1 2">
    <name type="scientific">Ambispora gerdemannii</name>
    <dbReference type="NCBI Taxonomy" id="144530"/>
    <lineage>
        <taxon>Eukaryota</taxon>
        <taxon>Fungi</taxon>
        <taxon>Fungi incertae sedis</taxon>
        <taxon>Mucoromycota</taxon>
        <taxon>Glomeromycotina</taxon>
        <taxon>Glomeromycetes</taxon>
        <taxon>Archaeosporales</taxon>
        <taxon>Ambisporaceae</taxon>
        <taxon>Ambispora</taxon>
    </lineage>
</organism>
<reference evidence="1" key="1">
    <citation type="submission" date="2021-06" db="EMBL/GenBank/DDBJ databases">
        <authorList>
            <person name="Kallberg Y."/>
            <person name="Tangrot J."/>
            <person name="Rosling A."/>
        </authorList>
    </citation>
    <scope>NUCLEOTIDE SEQUENCE</scope>
    <source>
        <strain evidence="1">MT106</strain>
    </source>
</reference>
<dbReference type="EMBL" id="CAJVPL010005184">
    <property type="protein sequence ID" value="CAG8655383.1"/>
    <property type="molecule type" value="Genomic_DNA"/>
</dbReference>
<sequence length="58" mass="7242">MVPVTIIRKFARKSWRYMDAYNKELEDRTAKWAVNKFKSHRRLPEMIERIMEDENKER</sequence>
<evidence type="ECO:0000313" key="1">
    <source>
        <dbReference type="EMBL" id="CAG8655383.1"/>
    </source>
</evidence>
<proteinExistence type="predicted"/>
<feature type="non-terminal residue" evidence="1">
    <location>
        <position position="58"/>
    </location>
</feature>
<gene>
    <name evidence="1" type="ORF">AGERDE_LOCUS11576</name>
</gene>